<evidence type="ECO:0000313" key="13">
    <source>
        <dbReference type="Proteomes" id="UP001154282"/>
    </source>
</evidence>
<keyword evidence="9" id="KW-0411">Iron-sulfur</keyword>
<gene>
    <name evidence="12" type="ORF">LITE_LOCUS48542</name>
</gene>
<dbReference type="PANTHER" id="PTHR21266:SF32">
    <property type="entry name" value="CHOLESTEROL 7-DESATURASE NVD"/>
    <property type="match status" value="1"/>
</dbReference>
<organism evidence="12 13">
    <name type="scientific">Linum tenue</name>
    <dbReference type="NCBI Taxonomy" id="586396"/>
    <lineage>
        <taxon>Eukaryota</taxon>
        <taxon>Viridiplantae</taxon>
        <taxon>Streptophyta</taxon>
        <taxon>Embryophyta</taxon>
        <taxon>Tracheophyta</taxon>
        <taxon>Spermatophyta</taxon>
        <taxon>Magnoliopsida</taxon>
        <taxon>eudicotyledons</taxon>
        <taxon>Gunneridae</taxon>
        <taxon>Pentapetalae</taxon>
        <taxon>rosids</taxon>
        <taxon>fabids</taxon>
        <taxon>Malpighiales</taxon>
        <taxon>Linaceae</taxon>
        <taxon>Linum</taxon>
    </lineage>
</organism>
<keyword evidence="3" id="KW-0001">2Fe-2S</keyword>
<dbReference type="InterPro" id="IPR050584">
    <property type="entry name" value="Cholesterol_7-desaturase"/>
</dbReference>
<evidence type="ECO:0000259" key="11">
    <source>
        <dbReference type="PROSITE" id="PS51296"/>
    </source>
</evidence>
<keyword evidence="8" id="KW-0408">Iron</keyword>
<keyword evidence="4" id="KW-0479">Metal-binding</keyword>
<protein>
    <recommendedName>
        <fullName evidence="11">Rieske domain-containing protein</fullName>
    </recommendedName>
</protein>
<evidence type="ECO:0000256" key="10">
    <source>
        <dbReference type="ARBA" id="ARBA00023136"/>
    </source>
</evidence>
<comment type="caution">
    <text evidence="12">The sequence shown here is derived from an EMBL/GenBank/DDBJ whole genome shotgun (WGS) entry which is preliminary data.</text>
</comment>
<dbReference type="PANTHER" id="PTHR21266">
    <property type="entry name" value="IRON-SULFUR DOMAIN CONTAINING PROTEIN"/>
    <property type="match status" value="1"/>
</dbReference>
<dbReference type="EMBL" id="CAMGYJ010000011">
    <property type="protein sequence ID" value="CAI0557941.1"/>
    <property type="molecule type" value="Genomic_DNA"/>
</dbReference>
<keyword evidence="10" id="KW-0472">Membrane</keyword>
<evidence type="ECO:0000256" key="3">
    <source>
        <dbReference type="ARBA" id="ARBA00022714"/>
    </source>
</evidence>
<dbReference type="SUPFAM" id="SSF50022">
    <property type="entry name" value="ISP domain"/>
    <property type="match status" value="1"/>
</dbReference>
<dbReference type="AlphaFoldDB" id="A0AAV0RL28"/>
<dbReference type="GO" id="GO:0046872">
    <property type="term" value="F:metal ion binding"/>
    <property type="evidence" value="ECO:0007669"/>
    <property type="project" value="UniProtKB-KW"/>
</dbReference>
<evidence type="ECO:0000256" key="4">
    <source>
        <dbReference type="ARBA" id="ARBA00022723"/>
    </source>
</evidence>
<evidence type="ECO:0000256" key="5">
    <source>
        <dbReference type="ARBA" id="ARBA00022946"/>
    </source>
</evidence>
<evidence type="ECO:0000256" key="2">
    <source>
        <dbReference type="ARBA" id="ARBA00022692"/>
    </source>
</evidence>
<evidence type="ECO:0000256" key="8">
    <source>
        <dbReference type="ARBA" id="ARBA00023004"/>
    </source>
</evidence>
<dbReference type="Proteomes" id="UP001154282">
    <property type="component" value="Unassembled WGS sequence"/>
</dbReference>
<dbReference type="InterPro" id="IPR017941">
    <property type="entry name" value="Rieske_2Fe-2S"/>
</dbReference>
<evidence type="ECO:0000256" key="1">
    <source>
        <dbReference type="ARBA" id="ARBA00004370"/>
    </source>
</evidence>
<keyword evidence="13" id="KW-1185">Reference proteome</keyword>
<feature type="domain" description="Rieske" evidence="11">
    <location>
        <begin position="1"/>
        <end position="57"/>
    </location>
</feature>
<name>A0AAV0RL28_9ROSI</name>
<accession>A0AAV0RL28</accession>
<keyword evidence="5" id="KW-0809">Transit peptide</keyword>
<evidence type="ECO:0000256" key="9">
    <source>
        <dbReference type="ARBA" id="ARBA00023014"/>
    </source>
</evidence>
<dbReference type="Gene3D" id="2.102.10.10">
    <property type="entry name" value="Rieske [2Fe-2S] iron-sulphur domain"/>
    <property type="match status" value="1"/>
</dbReference>
<dbReference type="GO" id="GO:0016491">
    <property type="term" value="F:oxidoreductase activity"/>
    <property type="evidence" value="ECO:0007669"/>
    <property type="project" value="UniProtKB-KW"/>
</dbReference>
<dbReference type="Pfam" id="PF00355">
    <property type="entry name" value="Rieske"/>
    <property type="match status" value="1"/>
</dbReference>
<keyword evidence="2" id="KW-0812">Transmembrane</keyword>
<sequence length="239" mass="26871">MCPHRLAPLSEGRIDPSGRLQCAYHGWCFDGNGNCKLIPQSPLDGPSVSKSFLFIIIYDPNRNLTVGRRKKKNLQVHTNKRACVASYPTVVHHDMVWFWPNSDPQYRNIFDKKKPPFIPELDDPAFTKVMAIRDIPYGYWTHVVNCRSCSRAYKSLNAMATVLEVVAIGLIGVVAAATKQGAVSAAGRTRLAILGSVCYAVSRWLAHFVQKYFRYHGYNHSVPDKAMVFVQMFRLGVAP</sequence>
<proteinExistence type="predicted"/>
<reference evidence="12" key="1">
    <citation type="submission" date="2022-08" db="EMBL/GenBank/DDBJ databases">
        <authorList>
            <person name="Gutierrez-Valencia J."/>
        </authorList>
    </citation>
    <scope>NUCLEOTIDE SEQUENCE</scope>
</reference>
<dbReference type="GO" id="GO:0016020">
    <property type="term" value="C:membrane"/>
    <property type="evidence" value="ECO:0007669"/>
    <property type="project" value="UniProtKB-SubCell"/>
</dbReference>
<dbReference type="InterPro" id="IPR036922">
    <property type="entry name" value="Rieske_2Fe-2S_sf"/>
</dbReference>
<dbReference type="GO" id="GO:0051537">
    <property type="term" value="F:2 iron, 2 sulfur cluster binding"/>
    <property type="evidence" value="ECO:0007669"/>
    <property type="project" value="UniProtKB-KW"/>
</dbReference>
<keyword evidence="6" id="KW-1133">Transmembrane helix</keyword>
<comment type="subcellular location">
    <subcellularLocation>
        <location evidence="1">Membrane</location>
    </subcellularLocation>
</comment>
<evidence type="ECO:0000256" key="6">
    <source>
        <dbReference type="ARBA" id="ARBA00022989"/>
    </source>
</evidence>
<evidence type="ECO:0000313" key="12">
    <source>
        <dbReference type="EMBL" id="CAI0557941.1"/>
    </source>
</evidence>
<dbReference type="PROSITE" id="PS51296">
    <property type="entry name" value="RIESKE"/>
    <property type="match status" value="1"/>
</dbReference>
<dbReference type="GO" id="GO:0005737">
    <property type="term" value="C:cytoplasm"/>
    <property type="evidence" value="ECO:0007669"/>
    <property type="project" value="TreeGrafter"/>
</dbReference>
<evidence type="ECO:0000256" key="7">
    <source>
        <dbReference type="ARBA" id="ARBA00023002"/>
    </source>
</evidence>
<keyword evidence="7" id="KW-0560">Oxidoreductase</keyword>